<dbReference type="RefSeq" id="XP_064853631.1">
    <property type="nucleotide sequence ID" value="XM_064997559.1"/>
</dbReference>
<evidence type="ECO:0000256" key="3">
    <source>
        <dbReference type="ARBA" id="ARBA00023163"/>
    </source>
</evidence>
<dbReference type="PANTHER" id="PTHR21539">
    <property type="entry name" value="SAGA-ASSOCIATED FACTOR 29"/>
    <property type="match status" value="1"/>
</dbReference>
<dbReference type="FunFam" id="2.30.30.140:FF:000055">
    <property type="entry name" value="SAGA complex component"/>
    <property type="match status" value="1"/>
</dbReference>
<dbReference type="GeneID" id="90074610"/>
<dbReference type="SUPFAM" id="SSF63748">
    <property type="entry name" value="Tudor/PWWP/MBT"/>
    <property type="match status" value="1"/>
</dbReference>
<dbReference type="InterPro" id="IPR047288">
    <property type="entry name" value="Tudor_SGF29_rpt1"/>
</dbReference>
<dbReference type="Proteomes" id="UP001360560">
    <property type="component" value="Unassembled WGS sequence"/>
</dbReference>
<keyword evidence="5" id="KW-0175">Coiled coil</keyword>
<protein>
    <submittedName>
        <fullName evidence="8">Sgf29 protein</fullName>
    </submittedName>
</protein>
<evidence type="ECO:0000313" key="9">
    <source>
        <dbReference type="Proteomes" id="UP001360560"/>
    </source>
</evidence>
<dbReference type="EMBL" id="BTFZ01000011">
    <property type="protein sequence ID" value="GMM36635.1"/>
    <property type="molecule type" value="Genomic_DNA"/>
</dbReference>
<dbReference type="GO" id="GO:0000124">
    <property type="term" value="C:SAGA complex"/>
    <property type="evidence" value="ECO:0007669"/>
    <property type="project" value="InterPro"/>
</dbReference>
<keyword evidence="4" id="KW-0539">Nucleus</keyword>
<sequence length="282" mass="31229">MNGEWDIVISSLQDICQANQSKSLDSITDQVKKQASRSQNTEDELRNLSETINNHKENVDKALRLLNPVLDNLNQLIKLKQGSGSGGATSASPPTTHHDAAADMAGSGSISMAADSGKNAPSVKKRRVVDAVKKGKSYYSSPYNPSDPVVLRSEVAFRLKGSSLGEEWIQCEVTKIYDPTKFDVTDPEPDENNNPGKTYRAGWKEILLIPTENDAKELIAYQFGTKVIARYPETTTFYPAEVIGTKRDGRCRLRFDGEEEVGKETEVDRRLVLPYPDPKSHN</sequence>
<dbReference type="Gene3D" id="2.30.30.140">
    <property type="match status" value="2"/>
</dbReference>
<accession>A0AAV5QQS9</accession>
<dbReference type="InterPro" id="IPR037802">
    <property type="entry name" value="SGF29"/>
</dbReference>
<keyword evidence="2" id="KW-0805">Transcription regulation</keyword>
<evidence type="ECO:0000256" key="5">
    <source>
        <dbReference type="SAM" id="Coils"/>
    </source>
</evidence>
<dbReference type="CDD" id="cd20393">
    <property type="entry name" value="Tudor_SGF29_rpt1"/>
    <property type="match status" value="1"/>
</dbReference>
<keyword evidence="3" id="KW-0804">Transcription</keyword>
<evidence type="ECO:0000256" key="2">
    <source>
        <dbReference type="ARBA" id="ARBA00023015"/>
    </source>
</evidence>
<evidence type="ECO:0000256" key="4">
    <source>
        <dbReference type="ARBA" id="ARBA00023242"/>
    </source>
</evidence>
<keyword evidence="9" id="KW-1185">Reference proteome</keyword>
<dbReference type="InterPro" id="IPR010750">
    <property type="entry name" value="SGF29_tudor-like_dom"/>
</dbReference>
<organism evidence="8 9">
    <name type="scientific">Saccharomycopsis crataegensis</name>
    <dbReference type="NCBI Taxonomy" id="43959"/>
    <lineage>
        <taxon>Eukaryota</taxon>
        <taxon>Fungi</taxon>
        <taxon>Dikarya</taxon>
        <taxon>Ascomycota</taxon>
        <taxon>Saccharomycotina</taxon>
        <taxon>Saccharomycetes</taxon>
        <taxon>Saccharomycopsidaceae</taxon>
        <taxon>Saccharomycopsis</taxon>
    </lineage>
</organism>
<dbReference type="AlphaFoldDB" id="A0AAV5QQS9"/>
<reference evidence="8 9" key="1">
    <citation type="journal article" date="2023" name="Elife">
        <title>Identification of key yeast species and microbe-microbe interactions impacting larval growth of Drosophila in the wild.</title>
        <authorList>
            <person name="Mure A."/>
            <person name="Sugiura Y."/>
            <person name="Maeda R."/>
            <person name="Honda K."/>
            <person name="Sakurai N."/>
            <person name="Takahashi Y."/>
            <person name="Watada M."/>
            <person name="Katoh T."/>
            <person name="Gotoh A."/>
            <person name="Gotoh Y."/>
            <person name="Taniguchi I."/>
            <person name="Nakamura K."/>
            <person name="Hayashi T."/>
            <person name="Katayama T."/>
            <person name="Uemura T."/>
            <person name="Hattori Y."/>
        </authorList>
    </citation>
    <scope>NUCLEOTIDE SEQUENCE [LARGE SCALE GENOMIC DNA]</scope>
    <source>
        <strain evidence="8 9">SC-9</strain>
    </source>
</reference>
<gene>
    <name evidence="8" type="ORF">DASC09_039600</name>
</gene>
<evidence type="ECO:0000259" key="7">
    <source>
        <dbReference type="PROSITE" id="PS51518"/>
    </source>
</evidence>
<feature type="domain" description="SGF29 C-terminal" evidence="7">
    <location>
        <begin position="145"/>
        <end position="281"/>
    </location>
</feature>
<dbReference type="InterPro" id="IPR047287">
    <property type="entry name" value="Tudor_SGF29_rpt2"/>
</dbReference>
<dbReference type="GO" id="GO:0005634">
    <property type="term" value="C:nucleus"/>
    <property type="evidence" value="ECO:0007669"/>
    <property type="project" value="UniProtKB-SubCell"/>
</dbReference>
<name>A0AAV5QQS9_9ASCO</name>
<evidence type="ECO:0000256" key="6">
    <source>
        <dbReference type="SAM" id="MobiDB-lite"/>
    </source>
</evidence>
<dbReference type="CDD" id="cd20394">
    <property type="entry name" value="Tudor_SGF29_rpt2"/>
    <property type="match status" value="1"/>
</dbReference>
<comment type="caution">
    <text evidence="8">The sequence shown here is derived from an EMBL/GenBank/DDBJ whole genome shotgun (WGS) entry which is preliminary data.</text>
</comment>
<comment type="subcellular location">
    <subcellularLocation>
        <location evidence="1">Nucleus</location>
    </subcellularLocation>
</comment>
<feature type="coiled-coil region" evidence="5">
    <location>
        <begin position="31"/>
        <end position="65"/>
    </location>
</feature>
<evidence type="ECO:0000313" key="8">
    <source>
        <dbReference type="EMBL" id="GMM36635.1"/>
    </source>
</evidence>
<dbReference type="PROSITE" id="PS51518">
    <property type="entry name" value="SGF29_C"/>
    <property type="match status" value="1"/>
</dbReference>
<evidence type="ECO:0000256" key="1">
    <source>
        <dbReference type="ARBA" id="ARBA00004123"/>
    </source>
</evidence>
<dbReference type="PANTHER" id="PTHR21539:SF0">
    <property type="entry name" value="SAGA-ASSOCIATED FACTOR 29"/>
    <property type="match status" value="1"/>
</dbReference>
<dbReference type="Pfam" id="PF07039">
    <property type="entry name" value="SGF29_Tudor"/>
    <property type="match status" value="1"/>
</dbReference>
<proteinExistence type="predicted"/>
<feature type="region of interest" description="Disordered" evidence="6">
    <location>
        <begin position="81"/>
        <end position="102"/>
    </location>
</feature>